<comment type="subcellular location">
    <subcellularLocation>
        <location evidence="1">Cell membrane</location>
        <topology evidence="1">Multi-pass membrane protein</topology>
    </subcellularLocation>
</comment>
<sequence>MRSAPTTRSAWQVVGASTAGTSVEYYDFFIYGTAAALVFPHVFFPEMTPVLGALSAFLTFGAGYLARPLGGIVIGHFGDTVGRKWMLVLTVLLMGGATLAIGLLPGYAQIGVAAPILLLVLRLVQGFAFGGEYGGAIIMAFEFAPEGRRGLFASLPHTGQSVGVLLGSAAFALVGGLPEGQLLTWGWRVPFLASVVLVAVGLVIRLKVTETPSFQAARRDNAIVRSPFVSLLRHHRCEVLLVAGTFTGFSAASILAITYMVGYARTAGGVPAGTVLTAITVATAVQLVTTPLSGWLSDRIGRTLLLGIGAAGTATAVSLMFGAVSSGRTGLVVLAYVLGWGVFFAAGVGVLPALFSDAFDTSVRFSGMGLGYQLATVLGSAISPTVATLLLGATGTSISVSVYVVAILAVTLACGLVLARRVGSAAASTTGEVRTPDRVET</sequence>
<feature type="transmembrane region" description="Helical" evidence="7">
    <location>
        <begin position="374"/>
        <end position="394"/>
    </location>
</feature>
<proteinExistence type="predicted"/>
<dbReference type="EMBL" id="BAABIC010000001">
    <property type="protein sequence ID" value="GAA4672985.1"/>
    <property type="molecule type" value="Genomic_DNA"/>
</dbReference>
<dbReference type="CDD" id="cd17369">
    <property type="entry name" value="MFS_ShiA_like"/>
    <property type="match status" value="1"/>
</dbReference>
<evidence type="ECO:0000256" key="2">
    <source>
        <dbReference type="ARBA" id="ARBA00022448"/>
    </source>
</evidence>
<evidence type="ECO:0000256" key="5">
    <source>
        <dbReference type="ARBA" id="ARBA00022989"/>
    </source>
</evidence>
<name>A0ABP8VWK8_9PSEU</name>
<keyword evidence="5 7" id="KW-1133">Transmembrane helix</keyword>
<keyword evidence="10" id="KW-1185">Reference proteome</keyword>
<keyword evidence="4 7" id="KW-0812">Transmembrane</keyword>
<protein>
    <submittedName>
        <fullName evidence="9">MFS transporter</fullName>
    </submittedName>
</protein>
<keyword evidence="2" id="KW-0813">Transport</keyword>
<comment type="caution">
    <text evidence="9">The sequence shown here is derived from an EMBL/GenBank/DDBJ whole genome shotgun (WGS) entry which is preliminary data.</text>
</comment>
<dbReference type="PANTHER" id="PTHR43045">
    <property type="entry name" value="SHIKIMATE TRANSPORTER"/>
    <property type="match status" value="1"/>
</dbReference>
<evidence type="ECO:0000256" key="6">
    <source>
        <dbReference type="ARBA" id="ARBA00023136"/>
    </source>
</evidence>
<dbReference type="Gene3D" id="1.20.1250.20">
    <property type="entry name" value="MFS general substrate transporter like domains"/>
    <property type="match status" value="2"/>
</dbReference>
<evidence type="ECO:0000259" key="8">
    <source>
        <dbReference type="PROSITE" id="PS50850"/>
    </source>
</evidence>
<reference evidence="10" key="1">
    <citation type="journal article" date="2019" name="Int. J. Syst. Evol. Microbiol.">
        <title>The Global Catalogue of Microorganisms (GCM) 10K type strain sequencing project: providing services to taxonomists for standard genome sequencing and annotation.</title>
        <authorList>
            <consortium name="The Broad Institute Genomics Platform"/>
            <consortium name="The Broad Institute Genome Sequencing Center for Infectious Disease"/>
            <person name="Wu L."/>
            <person name="Ma J."/>
        </authorList>
    </citation>
    <scope>NUCLEOTIDE SEQUENCE [LARGE SCALE GENOMIC DNA]</scope>
    <source>
        <strain evidence="10">JCM 18055</strain>
    </source>
</reference>
<dbReference type="SUPFAM" id="SSF103473">
    <property type="entry name" value="MFS general substrate transporter"/>
    <property type="match status" value="1"/>
</dbReference>
<dbReference type="Pfam" id="PF07690">
    <property type="entry name" value="MFS_1"/>
    <property type="match status" value="1"/>
</dbReference>
<dbReference type="InterPro" id="IPR011701">
    <property type="entry name" value="MFS"/>
</dbReference>
<feature type="transmembrane region" description="Helical" evidence="7">
    <location>
        <begin position="330"/>
        <end position="354"/>
    </location>
</feature>
<feature type="transmembrane region" description="Helical" evidence="7">
    <location>
        <begin position="400"/>
        <end position="419"/>
    </location>
</feature>
<evidence type="ECO:0000256" key="4">
    <source>
        <dbReference type="ARBA" id="ARBA00022692"/>
    </source>
</evidence>
<dbReference type="InterPro" id="IPR020846">
    <property type="entry name" value="MFS_dom"/>
</dbReference>
<organism evidence="9 10">
    <name type="scientific">Pseudonocardia yuanmonensis</name>
    <dbReference type="NCBI Taxonomy" id="1095914"/>
    <lineage>
        <taxon>Bacteria</taxon>
        <taxon>Bacillati</taxon>
        <taxon>Actinomycetota</taxon>
        <taxon>Actinomycetes</taxon>
        <taxon>Pseudonocardiales</taxon>
        <taxon>Pseudonocardiaceae</taxon>
        <taxon>Pseudonocardia</taxon>
    </lineage>
</organism>
<dbReference type="Proteomes" id="UP001500325">
    <property type="component" value="Unassembled WGS sequence"/>
</dbReference>
<feature type="transmembrane region" description="Helical" evidence="7">
    <location>
        <begin position="270"/>
        <end position="292"/>
    </location>
</feature>
<dbReference type="PANTHER" id="PTHR43045:SF1">
    <property type="entry name" value="SHIKIMATE TRANSPORTER"/>
    <property type="match status" value="1"/>
</dbReference>
<gene>
    <name evidence="9" type="ORF">GCM10023215_00410</name>
</gene>
<accession>A0ABP8VWK8</accession>
<evidence type="ECO:0000313" key="9">
    <source>
        <dbReference type="EMBL" id="GAA4672985.1"/>
    </source>
</evidence>
<dbReference type="RefSeq" id="WP_345377547.1">
    <property type="nucleotide sequence ID" value="NZ_BAABIC010000001.1"/>
</dbReference>
<dbReference type="InterPro" id="IPR036259">
    <property type="entry name" value="MFS_trans_sf"/>
</dbReference>
<dbReference type="PROSITE" id="PS50850">
    <property type="entry name" value="MFS"/>
    <property type="match status" value="1"/>
</dbReference>
<evidence type="ECO:0000256" key="7">
    <source>
        <dbReference type="SAM" id="Phobius"/>
    </source>
</evidence>
<evidence type="ECO:0000256" key="1">
    <source>
        <dbReference type="ARBA" id="ARBA00004651"/>
    </source>
</evidence>
<keyword evidence="3" id="KW-1003">Cell membrane</keyword>
<feature type="transmembrane region" description="Helical" evidence="7">
    <location>
        <begin position="304"/>
        <end position="324"/>
    </location>
</feature>
<feature type="transmembrane region" description="Helical" evidence="7">
    <location>
        <begin position="85"/>
        <end position="104"/>
    </location>
</feature>
<evidence type="ECO:0000313" key="10">
    <source>
        <dbReference type="Proteomes" id="UP001500325"/>
    </source>
</evidence>
<evidence type="ECO:0000256" key="3">
    <source>
        <dbReference type="ARBA" id="ARBA00022475"/>
    </source>
</evidence>
<feature type="transmembrane region" description="Helical" evidence="7">
    <location>
        <begin position="151"/>
        <end position="173"/>
    </location>
</feature>
<feature type="domain" description="Major facilitator superfamily (MFS) profile" evidence="8">
    <location>
        <begin position="13"/>
        <end position="423"/>
    </location>
</feature>
<feature type="transmembrane region" description="Helical" evidence="7">
    <location>
        <begin position="110"/>
        <end position="130"/>
    </location>
</feature>
<feature type="transmembrane region" description="Helical" evidence="7">
    <location>
        <begin position="25"/>
        <end position="44"/>
    </location>
</feature>
<feature type="transmembrane region" description="Helical" evidence="7">
    <location>
        <begin position="185"/>
        <end position="204"/>
    </location>
</feature>
<keyword evidence="6 7" id="KW-0472">Membrane</keyword>
<feature type="transmembrane region" description="Helical" evidence="7">
    <location>
        <begin position="239"/>
        <end position="264"/>
    </location>
</feature>
<feature type="transmembrane region" description="Helical" evidence="7">
    <location>
        <begin position="50"/>
        <end position="73"/>
    </location>
</feature>